<comment type="similarity">
    <text evidence="2">Belongs to the glycosyl hydrolase 3 family.</text>
</comment>
<dbReference type="EMBL" id="CABFNP030001210">
    <property type="protein sequence ID" value="CAI6092472.1"/>
    <property type="molecule type" value="Genomic_DNA"/>
</dbReference>
<dbReference type="InterPro" id="IPR002772">
    <property type="entry name" value="Glyco_hydro_3_C"/>
</dbReference>
<protein>
    <recommendedName>
        <fullName evidence="3">beta-glucosidase</fullName>
        <ecNumber evidence="3">3.2.1.21</ecNumber>
    </recommendedName>
</protein>
<feature type="domain" description="Glycoside hydrolase family 3 C-terminal" evidence="7">
    <location>
        <begin position="76"/>
        <end position="154"/>
    </location>
</feature>
<dbReference type="Proteomes" id="UP001160390">
    <property type="component" value="Unassembled WGS sequence"/>
</dbReference>
<evidence type="ECO:0000313" key="9">
    <source>
        <dbReference type="Proteomes" id="UP001160390"/>
    </source>
</evidence>
<organism evidence="8 9">
    <name type="scientific">Clonostachys chloroleuca</name>
    <dbReference type="NCBI Taxonomy" id="1926264"/>
    <lineage>
        <taxon>Eukaryota</taxon>
        <taxon>Fungi</taxon>
        <taxon>Dikarya</taxon>
        <taxon>Ascomycota</taxon>
        <taxon>Pezizomycotina</taxon>
        <taxon>Sordariomycetes</taxon>
        <taxon>Hypocreomycetidae</taxon>
        <taxon>Hypocreales</taxon>
        <taxon>Bionectriaceae</taxon>
        <taxon>Clonostachys</taxon>
    </lineage>
</organism>
<comment type="catalytic activity">
    <reaction evidence="1">
        <text>Hydrolysis of terminal, non-reducing beta-D-glucosyl residues with release of beta-D-glucose.</text>
        <dbReference type="EC" id="3.2.1.21"/>
    </reaction>
</comment>
<sequence length="252" mass="27421">MSDWGGTNITVEAINAGLDLEFPGPPLRRIGLILTRLKNRPDGFCVFSKELVDLNMRRMSLNTAKTTSKPASLCCIVILKNKAGALPLRPSERLRRIAVLGPNAKRVVAGGGGSSYINAPYWTNVYDSLKKAFEGSGTEFAFATGAKVHQHLPAAPLQVLTDPVSATPGAAVEWHLGHDLTGQPLIVTILFSMSIGLSTMSIDSKVVLSQSGLIHERAELFFQYGSTEDKFSLNLVQGQDYEVQIDYHSHDR</sequence>
<dbReference type="Gene3D" id="3.40.50.1700">
    <property type="entry name" value="Glycoside hydrolase family 3 C-terminal domain"/>
    <property type="match status" value="1"/>
</dbReference>
<keyword evidence="6" id="KW-0326">Glycosidase</keyword>
<evidence type="ECO:0000259" key="7">
    <source>
        <dbReference type="Pfam" id="PF01915"/>
    </source>
</evidence>
<evidence type="ECO:0000313" key="8">
    <source>
        <dbReference type="EMBL" id="CAI6092472.1"/>
    </source>
</evidence>
<evidence type="ECO:0000256" key="2">
    <source>
        <dbReference type="ARBA" id="ARBA00005336"/>
    </source>
</evidence>
<dbReference type="AlphaFoldDB" id="A0AA35M8V7"/>
<dbReference type="EC" id="3.2.1.21" evidence="3"/>
<dbReference type="PANTHER" id="PTHR42715">
    <property type="entry name" value="BETA-GLUCOSIDASE"/>
    <property type="match status" value="1"/>
</dbReference>
<dbReference type="SUPFAM" id="SSF52279">
    <property type="entry name" value="Beta-D-glucan exohydrolase, C-terminal domain"/>
    <property type="match status" value="1"/>
</dbReference>
<dbReference type="Pfam" id="PF01915">
    <property type="entry name" value="Glyco_hydro_3_C"/>
    <property type="match status" value="1"/>
</dbReference>
<keyword evidence="4" id="KW-0378">Hydrolase</keyword>
<accession>A0AA35M8V7</accession>
<name>A0AA35M8V7_9HYPO</name>
<evidence type="ECO:0000256" key="5">
    <source>
        <dbReference type="ARBA" id="ARBA00023277"/>
    </source>
</evidence>
<reference evidence="8" key="1">
    <citation type="submission" date="2023-01" db="EMBL/GenBank/DDBJ databases">
        <authorList>
            <person name="Piombo E."/>
        </authorList>
    </citation>
    <scope>NUCLEOTIDE SEQUENCE</scope>
</reference>
<dbReference type="InterPro" id="IPR036881">
    <property type="entry name" value="Glyco_hydro_3_C_sf"/>
</dbReference>
<dbReference type="GO" id="GO:0009251">
    <property type="term" value="P:glucan catabolic process"/>
    <property type="evidence" value="ECO:0007669"/>
    <property type="project" value="TreeGrafter"/>
</dbReference>
<keyword evidence="9" id="KW-1185">Reference proteome</keyword>
<dbReference type="GO" id="GO:0008422">
    <property type="term" value="F:beta-glucosidase activity"/>
    <property type="evidence" value="ECO:0007669"/>
    <property type="project" value="UniProtKB-EC"/>
</dbReference>
<evidence type="ECO:0000256" key="1">
    <source>
        <dbReference type="ARBA" id="ARBA00000448"/>
    </source>
</evidence>
<dbReference type="Gene3D" id="2.60.120.260">
    <property type="entry name" value="Galactose-binding domain-like"/>
    <property type="match status" value="1"/>
</dbReference>
<evidence type="ECO:0000256" key="6">
    <source>
        <dbReference type="ARBA" id="ARBA00023295"/>
    </source>
</evidence>
<evidence type="ECO:0000256" key="3">
    <source>
        <dbReference type="ARBA" id="ARBA00012744"/>
    </source>
</evidence>
<comment type="caution">
    <text evidence="8">The sequence shown here is derived from an EMBL/GenBank/DDBJ whole genome shotgun (WGS) entry which is preliminary data.</text>
</comment>
<gene>
    <name evidence="8" type="ORF">CCHLO57077_00017642</name>
</gene>
<keyword evidence="5" id="KW-0119">Carbohydrate metabolism</keyword>
<evidence type="ECO:0000256" key="4">
    <source>
        <dbReference type="ARBA" id="ARBA00022801"/>
    </source>
</evidence>
<dbReference type="InterPro" id="IPR050288">
    <property type="entry name" value="Cellulose_deg_GH3"/>
</dbReference>
<proteinExistence type="inferred from homology"/>
<dbReference type="PANTHER" id="PTHR42715:SF3">
    <property type="entry name" value="BETA-GLUCOSIDASE B-RELATED"/>
    <property type="match status" value="1"/>
</dbReference>